<sequence>MDEQHFLRSRATAWSLLQTGRTDQASRIVGDLLTVRPDDAVLHFLRAKTERLAGRLDEAERSAAVAAAAPQTHAVGLALHAQIILDRKDLRRAEEVERLLSASIAADPRQWGPYVLRVHSFAMQQRFTEFADAAEQALTVLPDAPQDAAKALMNVATLYGWCATKHRRRRREFRERAATLARRAVQLGPGDAWIWMQRARIALFHGSDPRAAVFVLRGLRLNPAQPQAAELLDIAVARVLALAVGVVFAFSLLVGVIEFVPAIPDELGGRIVSGVRTGLCVTLLLVVAWLFRSPDLFGSAWRRVRRHARFWVAAGFTVAAAVSFAVLGLWADMTGVAGFIGHALLAAAIGALRGHEYRARARLGTS</sequence>
<dbReference type="Gene3D" id="1.25.40.10">
    <property type="entry name" value="Tetratricopeptide repeat domain"/>
    <property type="match status" value="1"/>
</dbReference>
<reference evidence="2 3" key="1">
    <citation type="submission" date="2019-09" db="EMBL/GenBank/DDBJ databases">
        <title>Phylogeny of genus Pseudoclavibacter and closely related genus.</title>
        <authorList>
            <person name="Li Y."/>
        </authorList>
    </citation>
    <scope>NUCLEOTIDE SEQUENCE [LARGE SCALE GENOMIC DNA]</scope>
    <source>
        <strain evidence="2 3">DSM 23821</strain>
    </source>
</reference>
<keyword evidence="1" id="KW-0472">Membrane</keyword>
<feature type="transmembrane region" description="Helical" evidence="1">
    <location>
        <begin position="336"/>
        <end position="352"/>
    </location>
</feature>
<dbReference type="EMBL" id="WBJZ01000002">
    <property type="protein sequence ID" value="KAB1662175.1"/>
    <property type="molecule type" value="Genomic_DNA"/>
</dbReference>
<gene>
    <name evidence="2" type="ORF">F8O01_01525</name>
</gene>
<evidence type="ECO:0008006" key="4">
    <source>
        <dbReference type="Google" id="ProtNLM"/>
    </source>
</evidence>
<proteinExistence type="predicted"/>
<dbReference type="RefSeq" id="WP_158039099.1">
    <property type="nucleotide sequence ID" value="NZ_JACCFV010000001.1"/>
</dbReference>
<dbReference type="SUPFAM" id="SSF48452">
    <property type="entry name" value="TPR-like"/>
    <property type="match status" value="1"/>
</dbReference>
<accession>A0A7J5C0N0</accession>
<keyword evidence="1" id="KW-0812">Transmembrane</keyword>
<dbReference type="InterPro" id="IPR011990">
    <property type="entry name" value="TPR-like_helical_dom_sf"/>
</dbReference>
<organism evidence="2 3">
    <name type="scientific">Pseudoclavibacter chungangensis</name>
    <dbReference type="NCBI Taxonomy" id="587635"/>
    <lineage>
        <taxon>Bacteria</taxon>
        <taxon>Bacillati</taxon>
        <taxon>Actinomycetota</taxon>
        <taxon>Actinomycetes</taxon>
        <taxon>Micrococcales</taxon>
        <taxon>Microbacteriaceae</taxon>
        <taxon>Pseudoclavibacter</taxon>
    </lineage>
</organism>
<comment type="caution">
    <text evidence="2">The sequence shown here is derived from an EMBL/GenBank/DDBJ whole genome shotgun (WGS) entry which is preliminary data.</text>
</comment>
<evidence type="ECO:0000313" key="2">
    <source>
        <dbReference type="EMBL" id="KAB1662175.1"/>
    </source>
</evidence>
<feature type="transmembrane region" description="Helical" evidence="1">
    <location>
        <begin position="239"/>
        <end position="259"/>
    </location>
</feature>
<keyword evidence="1" id="KW-1133">Transmembrane helix</keyword>
<dbReference type="Proteomes" id="UP000467240">
    <property type="component" value="Unassembled WGS sequence"/>
</dbReference>
<keyword evidence="3" id="KW-1185">Reference proteome</keyword>
<evidence type="ECO:0000313" key="3">
    <source>
        <dbReference type="Proteomes" id="UP000467240"/>
    </source>
</evidence>
<evidence type="ECO:0000256" key="1">
    <source>
        <dbReference type="SAM" id="Phobius"/>
    </source>
</evidence>
<protein>
    <recommendedName>
        <fullName evidence="4">Tetratricopeptide repeat protein</fullName>
    </recommendedName>
</protein>
<name>A0A7J5C0N0_9MICO</name>
<dbReference type="AlphaFoldDB" id="A0A7J5C0N0"/>
<feature type="transmembrane region" description="Helical" evidence="1">
    <location>
        <begin position="311"/>
        <end position="330"/>
    </location>
</feature>
<feature type="transmembrane region" description="Helical" evidence="1">
    <location>
        <begin position="271"/>
        <end position="291"/>
    </location>
</feature>